<dbReference type="SUPFAM" id="SSF110857">
    <property type="entry name" value="Gamma-glutamyl cyclotransferase-like"/>
    <property type="match status" value="1"/>
</dbReference>
<dbReference type="Proteomes" id="UP001060414">
    <property type="component" value="Chromosome"/>
</dbReference>
<gene>
    <name evidence="2" type="ORF">L9S41_11135</name>
</gene>
<evidence type="ECO:0000259" key="1">
    <source>
        <dbReference type="Pfam" id="PF06094"/>
    </source>
</evidence>
<dbReference type="InterPro" id="IPR009288">
    <property type="entry name" value="AIG2-like_dom"/>
</dbReference>
<name>A0ABY5ZH84_9BACT</name>
<reference evidence="2" key="1">
    <citation type="journal article" date="2022" name="Environ. Microbiol.">
        <title>Geoalkalibacter halelectricus SAP #1 sp. nov. possessing extracellular electron transfer and mineral#reducing capabilities from a haloalkaline environment.</title>
        <authorList>
            <person name="Yadav S."/>
            <person name="Singh R."/>
            <person name="Sundharam S.S."/>
            <person name="Chaudhary S."/>
            <person name="Krishnamurthi S."/>
            <person name="Patil S.A."/>
        </authorList>
    </citation>
    <scope>NUCLEOTIDE SEQUENCE</scope>
    <source>
        <strain evidence="2">SAP-1</strain>
    </source>
</reference>
<protein>
    <submittedName>
        <fullName evidence="2">Gamma-glutamylcyclotransferase</fullName>
    </submittedName>
</protein>
<dbReference type="RefSeq" id="WP_260746598.1">
    <property type="nucleotide sequence ID" value="NZ_CP092109.1"/>
</dbReference>
<dbReference type="InterPro" id="IPR013024">
    <property type="entry name" value="GGCT-like"/>
</dbReference>
<dbReference type="CDD" id="cd06661">
    <property type="entry name" value="GGCT_like"/>
    <property type="match status" value="1"/>
</dbReference>
<accession>A0ABY5ZH84</accession>
<proteinExistence type="predicted"/>
<evidence type="ECO:0000313" key="3">
    <source>
        <dbReference type="Proteomes" id="UP001060414"/>
    </source>
</evidence>
<dbReference type="Gene3D" id="3.10.490.10">
    <property type="entry name" value="Gamma-glutamyl cyclotransferase-like"/>
    <property type="match status" value="1"/>
</dbReference>
<dbReference type="EMBL" id="CP092109">
    <property type="protein sequence ID" value="UWZ78249.1"/>
    <property type="molecule type" value="Genomic_DNA"/>
</dbReference>
<evidence type="ECO:0000313" key="2">
    <source>
        <dbReference type="EMBL" id="UWZ78249.1"/>
    </source>
</evidence>
<dbReference type="InterPro" id="IPR036568">
    <property type="entry name" value="GGCT-like_sf"/>
</dbReference>
<keyword evidence="3" id="KW-1185">Reference proteome</keyword>
<organism evidence="2 3">
    <name type="scientific">Geoalkalibacter halelectricus</name>
    <dbReference type="NCBI Taxonomy" id="2847045"/>
    <lineage>
        <taxon>Bacteria</taxon>
        <taxon>Pseudomonadati</taxon>
        <taxon>Thermodesulfobacteriota</taxon>
        <taxon>Desulfuromonadia</taxon>
        <taxon>Desulfuromonadales</taxon>
        <taxon>Geoalkalibacteraceae</taxon>
        <taxon>Geoalkalibacter</taxon>
    </lineage>
</organism>
<feature type="domain" description="Gamma-glutamylcyclotransferase AIG2-like" evidence="1">
    <location>
        <begin position="7"/>
        <end position="131"/>
    </location>
</feature>
<sequence>MIEHLPVFVYGTLRPGEKNHPAYLAGRTLAELPASIRGQLYFVADGGYPYVIEGEGRVWGELIRIAPAHYTTTLKALDALEEYDPANEKDSVYVRRAALVRLADGSEERAWVYYWNCAQVVGRRIAGGDFKHSKG</sequence>
<dbReference type="Pfam" id="PF06094">
    <property type="entry name" value="GGACT"/>
    <property type="match status" value="1"/>
</dbReference>